<dbReference type="RefSeq" id="XP_013253529.1">
    <property type="nucleotide sequence ID" value="XM_013398075.1"/>
</dbReference>
<gene>
    <name evidence="7" type="ORF">A1O9_13001</name>
</gene>
<dbReference type="PANTHER" id="PTHR47785">
    <property type="entry name" value="ZN(II)2CYS6 TRANSCRIPTION FACTOR (EUROFUNG)-RELATED-RELATED"/>
    <property type="match status" value="1"/>
</dbReference>
<organism evidence="7 8">
    <name type="scientific">Exophiala aquamarina CBS 119918</name>
    <dbReference type="NCBI Taxonomy" id="1182545"/>
    <lineage>
        <taxon>Eukaryota</taxon>
        <taxon>Fungi</taxon>
        <taxon>Dikarya</taxon>
        <taxon>Ascomycota</taxon>
        <taxon>Pezizomycotina</taxon>
        <taxon>Eurotiomycetes</taxon>
        <taxon>Chaetothyriomycetidae</taxon>
        <taxon>Chaetothyriales</taxon>
        <taxon>Herpotrichiellaceae</taxon>
        <taxon>Exophiala</taxon>
    </lineage>
</organism>
<dbReference type="Gene3D" id="4.10.240.10">
    <property type="entry name" value="Zn(2)-C6 fungal-type DNA-binding domain"/>
    <property type="match status" value="1"/>
</dbReference>
<dbReference type="GeneID" id="25287894"/>
<dbReference type="Proteomes" id="UP000027920">
    <property type="component" value="Unassembled WGS sequence"/>
</dbReference>
<dbReference type="GO" id="GO:0003677">
    <property type="term" value="F:DNA binding"/>
    <property type="evidence" value="ECO:0007669"/>
    <property type="project" value="UniProtKB-KW"/>
</dbReference>
<dbReference type="GO" id="GO:0000981">
    <property type="term" value="F:DNA-binding transcription factor activity, RNA polymerase II-specific"/>
    <property type="evidence" value="ECO:0007669"/>
    <property type="project" value="InterPro"/>
</dbReference>
<evidence type="ECO:0000256" key="3">
    <source>
        <dbReference type="ARBA" id="ARBA00023163"/>
    </source>
</evidence>
<dbReference type="HOGENOM" id="CLU_004835_0_2_1"/>
<feature type="domain" description="Zn(2)-C6 fungal-type" evidence="6">
    <location>
        <begin position="44"/>
        <end position="74"/>
    </location>
</feature>
<evidence type="ECO:0000256" key="1">
    <source>
        <dbReference type="ARBA" id="ARBA00023015"/>
    </source>
</evidence>
<evidence type="ECO:0000256" key="5">
    <source>
        <dbReference type="SAM" id="MobiDB-lite"/>
    </source>
</evidence>
<evidence type="ECO:0000256" key="2">
    <source>
        <dbReference type="ARBA" id="ARBA00023125"/>
    </source>
</evidence>
<protein>
    <recommendedName>
        <fullName evidence="6">Zn(2)-C6 fungal-type domain-containing protein</fullName>
    </recommendedName>
</protein>
<dbReference type="GO" id="GO:0008270">
    <property type="term" value="F:zinc ion binding"/>
    <property type="evidence" value="ECO:0007669"/>
    <property type="project" value="InterPro"/>
</dbReference>
<dbReference type="PANTHER" id="PTHR47785:SF4">
    <property type="entry name" value="ZN(II)2CYS6 TRANSCRIPTION FACTOR (EUROFUNG)"/>
    <property type="match status" value="1"/>
</dbReference>
<name>A0A072NSU9_9EURO</name>
<evidence type="ECO:0000313" key="7">
    <source>
        <dbReference type="EMBL" id="KEF50939.1"/>
    </source>
</evidence>
<dbReference type="InterPro" id="IPR036864">
    <property type="entry name" value="Zn2-C6_fun-type_DNA-bd_sf"/>
</dbReference>
<feature type="region of interest" description="Disordered" evidence="5">
    <location>
        <begin position="128"/>
        <end position="190"/>
    </location>
</feature>
<dbReference type="STRING" id="1182545.A0A072NSU9"/>
<reference evidence="7 8" key="1">
    <citation type="submission" date="2013-03" db="EMBL/GenBank/DDBJ databases">
        <title>The Genome Sequence of Exophiala aquamarina CBS 119918.</title>
        <authorList>
            <consortium name="The Broad Institute Genomics Platform"/>
            <person name="Cuomo C."/>
            <person name="de Hoog S."/>
            <person name="Gorbushina A."/>
            <person name="Walker B."/>
            <person name="Young S.K."/>
            <person name="Zeng Q."/>
            <person name="Gargeya S."/>
            <person name="Fitzgerald M."/>
            <person name="Haas B."/>
            <person name="Abouelleil A."/>
            <person name="Allen A.W."/>
            <person name="Alvarado L."/>
            <person name="Arachchi H.M."/>
            <person name="Berlin A.M."/>
            <person name="Chapman S.B."/>
            <person name="Gainer-Dewar J."/>
            <person name="Goldberg J."/>
            <person name="Griggs A."/>
            <person name="Gujja S."/>
            <person name="Hansen M."/>
            <person name="Howarth C."/>
            <person name="Imamovic A."/>
            <person name="Ireland A."/>
            <person name="Larimer J."/>
            <person name="McCowan C."/>
            <person name="Murphy C."/>
            <person name="Pearson M."/>
            <person name="Poon T.W."/>
            <person name="Priest M."/>
            <person name="Roberts A."/>
            <person name="Saif S."/>
            <person name="Shea T."/>
            <person name="Sisk P."/>
            <person name="Sykes S."/>
            <person name="Wortman J."/>
            <person name="Nusbaum C."/>
            <person name="Birren B."/>
        </authorList>
    </citation>
    <scope>NUCLEOTIDE SEQUENCE [LARGE SCALE GENOMIC DNA]</scope>
    <source>
        <strain evidence="7 8">CBS 119918</strain>
    </source>
</reference>
<proteinExistence type="predicted"/>
<dbReference type="PROSITE" id="PS50048">
    <property type="entry name" value="ZN2_CY6_FUNGAL_2"/>
    <property type="match status" value="1"/>
</dbReference>
<evidence type="ECO:0000313" key="8">
    <source>
        <dbReference type="Proteomes" id="UP000027920"/>
    </source>
</evidence>
<feature type="compositionally biased region" description="Basic and acidic residues" evidence="5">
    <location>
        <begin position="261"/>
        <end position="271"/>
    </location>
</feature>
<feature type="region of interest" description="Disordered" evidence="5">
    <location>
        <begin position="720"/>
        <end position="753"/>
    </location>
</feature>
<keyword evidence="4" id="KW-0539">Nucleus</keyword>
<keyword evidence="2" id="KW-0238">DNA-binding</keyword>
<feature type="region of interest" description="Disordered" evidence="5">
    <location>
        <begin position="1"/>
        <end position="29"/>
    </location>
</feature>
<keyword evidence="3" id="KW-0804">Transcription</keyword>
<dbReference type="CDD" id="cd00067">
    <property type="entry name" value="GAL4"/>
    <property type="match status" value="1"/>
</dbReference>
<dbReference type="SMART" id="SM00066">
    <property type="entry name" value="GAL4"/>
    <property type="match status" value="1"/>
</dbReference>
<evidence type="ECO:0000256" key="4">
    <source>
        <dbReference type="ARBA" id="ARBA00023242"/>
    </source>
</evidence>
<dbReference type="CDD" id="cd12148">
    <property type="entry name" value="fungal_TF_MHR"/>
    <property type="match status" value="1"/>
</dbReference>
<feature type="region of interest" description="Disordered" evidence="5">
    <location>
        <begin position="359"/>
        <end position="388"/>
    </location>
</feature>
<dbReference type="SUPFAM" id="SSF57701">
    <property type="entry name" value="Zn2/Cys6 DNA-binding domain"/>
    <property type="match status" value="1"/>
</dbReference>
<dbReference type="InterPro" id="IPR001138">
    <property type="entry name" value="Zn2Cys6_DnaBD"/>
</dbReference>
<feature type="region of interest" description="Disordered" evidence="5">
    <location>
        <begin position="237"/>
        <end position="276"/>
    </location>
</feature>
<dbReference type="OrthoDB" id="5244761at2759"/>
<dbReference type="InterPro" id="IPR053181">
    <property type="entry name" value="EcdB-like_regulator"/>
</dbReference>
<dbReference type="VEuPathDB" id="FungiDB:A1O9_13001"/>
<evidence type="ECO:0000259" key="6">
    <source>
        <dbReference type="PROSITE" id="PS50048"/>
    </source>
</evidence>
<dbReference type="PROSITE" id="PS00463">
    <property type="entry name" value="ZN2_CY6_FUNGAL_1"/>
    <property type="match status" value="1"/>
</dbReference>
<dbReference type="AlphaFoldDB" id="A0A072NSU9"/>
<sequence length="798" mass="88327">MPSQPPTQPGLYGPPSAGPPPSTPCYYVEVDGGQRRKPVRAAQACDSCRQRKAKCDEGRPECQHCKENGLKCSYREIPPQKSEKLALAITAQLDAITDSVKLLTDNSRAQAQKIDSIRNALSRLRPDAVAVPESGSPEDRKEGVVRTPKRNSSNHTTPFRREDSSDMRAASHVAARSANSPRNGDPETYELSLPAKHTTAAQYLLLWPSIAALVPPGISTSYVMDEERQRGLLRLYGCGEGEDKGDGHEGAPSPSGSSSSDGRRLGEERTPSSHGVWGVGQLHAARWSDQSHPAREHPGGVSPYGGLMLDSDAVDRYFRSFMDHIHILHPFLEPKVLRRMIHTFKRNYSWDYRATQPASVVGAKRKRETTESPSSVDDQNTPDHLGNHTIPIAYNPGVGLPLIEHSITNAIVLLVIALGKVTAHRDPLPGPAATRAMQTATPHNTTYSDLPMPMPTSAPTSPFNNQRNLNRHNHMYASSPTNPQGKNMDIIPGLAYFAKASDIIGEHPGGSEVSHVQAYLLAGLYMGQLARIIPSYFYIQRACMAAQILIESTPYTSKSMKPARRNLVNFAFWSCLQLESDIAAEVELPLSGITRYESSQHKDMPTLLTLDRIPECNMDHDILRYYSYQIQLRLTMNSIHATLYHSQKSQNTRPSDTMMLALGENLEDWRKMLNEWDWDDGDHESPNINIARMRGKYYGAKYIIWRPALQYALLQTAPGKRDPISEPSSGNGESSEFTSPAMRDAHIPNRPSQELPTISSQLLEGSQVCVEAAIRSTTVFDKVPRRLVTTNIFGTVHA</sequence>
<keyword evidence="8" id="KW-1185">Reference proteome</keyword>
<dbReference type="Pfam" id="PF00172">
    <property type="entry name" value="Zn_clus"/>
    <property type="match status" value="1"/>
</dbReference>
<comment type="caution">
    <text evidence="7">The sequence shown here is derived from an EMBL/GenBank/DDBJ whole genome shotgun (WGS) entry which is preliminary data.</text>
</comment>
<accession>A0A072NSU9</accession>
<dbReference type="EMBL" id="AMGV01000041">
    <property type="protein sequence ID" value="KEF50939.1"/>
    <property type="molecule type" value="Genomic_DNA"/>
</dbReference>
<feature type="compositionally biased region" description="Low complexity" evidence="5">
    <location>
        <begin position="725"/>
        <end position="736"/>
    </location>
</feature>
<feature type="compositionally biased region" description="Low complexity" evidence="5">
    <location>
        <begin position="250"/>
        <end position="260"/>
    </location>
</feature>
<keyword evidence="1" id="KW-0805">Transcription regulation</keyword>